<keyword evidence="2" id="KW-0184">Conjugation</keyword>
<dbReference type="InterPro" id="IPR040834">
    <property type="entry name" value="NES_C_h"/>
</dbReference>
<accession>A0AAJ1V9E0</accession>
<dbReference type="InterPro" id="IPR005053">
    <property type="entry name" value="MobA_MobL"/>
</dbReference>
<name>A0AAJ1V9E0_9BACI</name>
<feature type="compositionally biased region" description="Basic residues" evidence="3">
    <location>
        <begin position="660"/>
        <end position="670"/>
    </location>
</feature>
<dbReference type="Proteomes" id="UP001238973">
    <property type="component" value="Unassembled WGS sequence"/>
</dbReference>
<feature type="domain" description="Nicking enzyme C-terminal middle helical" evidence="5">
    <location>
        <begin position="273"/>
        <end position="379"/>
    </location>
</feature>
<evidence type="ECO:0000259" key="5">
    <source>
        <dbReference type="Pfam" id="PF18208"/>
    </source>
</evidence>
<dbReference type="Pfam" id="PF18208">
    <property type="entry name" value="NES_C_h"/>
    <property type="match status" value="1"/>
</dbReference>
<evidence type="ECO:0000256" key="3">
    <source>
        <dbReference type="SAM" id="MobiDB-lite"/>
    </source>
</evidence>
<dbReference type="Gene3D" id="3.30.930.30">
    <property type="match status" value="1"/>
</dbReference>
<organism evidence="6 7">
    <name type="scientific">Peribacillus frigoritolerans</name>
    <dbReference type="NCBI Taxonomy" id="450367"/>
    <lineage>
        <taxon>Bacteria</taxon>
        <taxon>Bacillati</taxon>
        <taxon>Bacillota</taxon>
        <taxon>Bacilli</taxon>
        <taxon>Bacillales</taxon>
        <taxon>Bacillaceae</taxon>
        <taxon>Peribacillus</taxon>
    </lineage>
</organism>
<dbReference type="EMBL" id="JAUCFI010000001">
    <property type="protein sequence ID" value="MDM5281849.1"/>
    <property type="molecule type" value="Genomic_DNA"/>
</dbReference>
<comment type="similarity">
    <text evidence="1">Belongs to the MobA/MobL family.</text>
</comment>
<evidence type="ECO:0000313" key="6">
    <source>
        <dbReference type="EMBL" id="MDM5281849.1"/>
    </source>
</evidence>
<proteinExistence type="inferred from homology"/>
<protein>
    <submittedName>
        <fullName evidence="6">MobQ family relaxase</fullName>
    </submittedName>
</protein>
<evidence type="ECO:0000313" key="7">
    <source>
        <dbReference type="Proteomes" id="UP001238973"/>
    </source>
</evidence>
<evidence type="ECO:0000259" key="4">
    <source>
        <dbReference type="Pfam" id="PF03389"/>
    </source>
</evidence>
<feature type="compositionally biased region" description="Basic and acidic residues" evidence="3">
    <location>
        <begin position="646"/>
        <end position="659"/>
    </location>
</feature>
<reference evidence="6" key="1">
    <citation type="submission" date="2023-06" db="EMBL/GenBank/DDBJ databases">
        <title>Comparative genomics of Bacillaceae isolates and their secondary metabolite potential.</title>
        <authorList>
            <person name="Song L."/>
            <person name="Nielsen L.J."/>
            <person name="Mohite O."/>
            <person name="Xu X."/>
            <person name="Weber T."/>
            <person name="Kovacs A.T."/>
        </authorList>
    </citation>
    <scope>NUCLEOTIDE SEQUENCE</scope>
    <source>
        <strain evidence="6">G1S1</strain>
    </source>
</reference>
<feature type="region of interest" description="Disordered" evidence="3">
    <location>
        <begin position="646"/>
        <end position="670"/>
    </location>
</feature>
<feature type="region of interest" description="Disordered" evidence="3">
    <location>
        <begin position="600"/>
        <end position="622"/>
    </location>
</feature>
<dbReference type="AlphaFoldDB" id="A0AAJ1V9E0"/>
<feature type="compositionally biased region" description="Polar residues" evidence="3">
    <location>
        <begin position="611"/>
        <end position="622"/>
    </location>
</feature>
<evidence type="ECO:0000256" key="2">
    <source>
        <dbReference type="ARBA" id="ARBA00022971"/>
    </source>
</evidence>
<feature type="domain" description="MobA/MobL protein" evidence="4">
    <location>
        <begin position="19"/>
        <end position="230"/>
    </location>
</feature>
<gene>
    <name evidence="6" type="primary">mobQ</name>
    <name evidence="6" type="ORF">QUF85_00430</name>
</gene>
<comment type="caution">
    <text evidence="6">The sequence shown here is derived from an EMBL/GenBank/DDBJ whole genome shotgun (WGS) entry which is preliminary data.</text>
</comment>
<sequence>MAIYHFSNQIISRKKQQNTIAAAAYRSGERLVDERTNESKFYKRQVEPITHILAPSHAPKWVYDRQQLWNEVEKVERQWNAQLAREMNVALPKELSHEAQEQLAIEFCNEVFVKDGMVADLAIHRDDEENPHFHIMLTIRPFNEEGTWGNKQVKIKEIINGKQQIKAIHTTDWNTKEKLVYWREQWATYANQFLEKNGFPERITHLSNKDQGLETLPTIHEGVVARQLQNEGKESERIRINVERKEYNKIIIELSEVKKEKQIKERTEKFVRRFTPLEKKQLRESAKSLRLFVNFENINTRRNQLDKWHARLEFSQDSVDTFKKMNRIERETDMLDQAENILENEANRFLEKYYSNFNIEELSKEQKIEVVETTVTQNKRLSSHEIEKVIIDLEKKQIEKDLYVLLNNRPQFVLSIQKEIQRAEKQFEDLRLKNGVNFADGSIIKNASEKELRKMQFLLKQKENLNKSLGLLGLLYDHRLQAMYPNWDGRNYLSIEQKEFFVMAEEYYGTNIMPEDFSNPPRKYSKDEQIEIIFSFYQISNGHMNSYKRNQSIELLNKKYPDFQTDNQSYKHMFYYECMQYSDEIGQERMNQLQSAFDVQSVGKEEDSQLERSTTFGPKSNHNSNFLSYDGSDFFSILESAIHEADRKWREDELEQQNKDKRKKQKGMER</sequence>
<evidence type="ECO:0000256" key="1">
    <source>
        <dbReference type="ARBA" id="ARBA00010873"/>
    </source>
</evidence>
<dbReference type="RefSeq" id="WP_289348093.1">
    <property type="nucleotide sequence ID" value="NZ_JAUCFI010000001.1"/>
</dbReference>
<dbReference type="NCBIfam" id="NF041496">
    <property type="entry name" value="MobQ"/>
    <property type="match status" value="1"/>
</dbReference>
<dbReference type="Pfam" id="PF03389">
    <property type="entry name" value="MobA_MobL"/>
    <property type="match status" value="1"/>
</dbReference>